<dbReference type="AlphaFoldDB" id="A0A9N8Z0Q5"/>
<evidence type="ECO:0000313" key="1">
    <source>
        <dbReference type="EMBL" id="CAG8465319.1"/>
    </source>
</evidence>
<keyword evidence="2" id="KW-1185">Reference proteome</keyword>
<evidence type="ECO:0000313" key="2">
    <source>
        <dbReference type="Proteomes" id="UP000789375"/>
    </source>
</evidence>
<dbReference type="EMBL" id="CAJVPP010000286">
    <property type="protein sequence ID" value="CAG8465319.1"/>
    <property type="molecule type" value="Genomic_DNA"/>
</dbReference>
<gene>
    <name evidence="1" type="ORF">FMOSSE_LOCUS2246</name>
</gene>
<sequence>SGLQGIFDKLVLTNSSYFISGPKGCGYISSKFSKRIGEARRLILNGGTNILNDITRWPLDNDYISNGTLIN</sequence>
<protein>
    <submittedName>
        <fullName evidence="1">9986_t:CDS:1</fullName>
    </submittedName>
</protein>
<accession>A0A9N8Z0Q5</accession>
<organism evidence="1 2">
    <name type="scientific">Funneliformis mosseae</name>
    <name type="common">Endomycorrhizal fungus</name>
    <name type="synonym">Glomus mosseae</name>
    <dbReference type="NCBI Taxonomy" id="27381"/>
    <lineage>
        <taxon>Eukaryota</taxon>
        <taxon>Fungi</taxon>
        <taxon>Fungi incertae sedis</taxon>
        <taxon>Mucoromycota</taxon>
        <taxon>Glomeromycotina</taxon>
        <taxon>Glomeromycetes</taxon>
        <taxon>Glomerales</taxon>
        <taxon>Glomeraceae</taxon>
        <taxon>Funneliformis</taxon>
    </lineage>
</organism>
<proteinExistence type="predicted"/>
<feature type="non-terminal residue" evidence="1">
    <location>
        <position position="1"/>
    </location>
</feature>
<name>A0A9N8Z0Q5_FUNMO</name>
<comment type="caution">
    <text evidence="1">The sequence shown here is derived from an EMBL/GenBank/DDBJ whole genome shotgun (WGS) entry which is preliminary data.</text>
</comment>
<reference evidence="1" key="1">
    <citation type="submission" date="2021-06" db="EMBL/GenBank/DDBJ databases">
        <authorList>
            <person name="Kallberg Y."/>
            <person name="Tangrot J."/>
            <person name="Rosling A."/>
        </authorList>
    </citation>
    <scope>NUCLEOTIDE SEQUENCE</scope>
    <source>
        <strain evidence="1">87-6 pot B 2015</strain>
    </source>
</reference>
<dbReference type="Proteomes" id="UP000789375">
    <property type="component" value="Unassembled WGS sequence"/>
</dbReference>